<comment type="subcellular location">
    <subcellularLocation>
        <location evidence="1">Bacterial flagellum basal body</location>
    </subcellularLocation>
    <subcellularLocation>
        <location evidence="2">Secreted</location>
    </subcellularLocation>
</comment>
<keyword evidence="5" id="KW-0964">Secreted</keyword>
<evidence type="ECO:0000256" key="2">
    <source>
        <dbReference type="ARBA" id="ARBA00004613"/>
    </source>
</evidence>
<sequence length="1436" mass="149194">MASLLEIGRSAINAQREALNVTGQNIVNANTEGYRRRDANLTEVSGLQSELTSLTSQTGLGVQLGEVRRSYDAFLTESKRIATGRFEASDVFVTKLEALENTILPNDGDLSVVMTTFFDALSQVAAQPGDLAPRVAAIEMGRTIGSSFNTTASLLSSQVDGAADEIEMHIVEVNSTLDALAGVNGQLRSSNLGANSPNSLLDERDRLLDSLSGKIPLSVTIGDRYDAEIRLGTSASGPLILSGENAKTISAVTSEEGSIGFRIGSGQIVSQLETGTLRGLVDAHGTIRRALTELDVLARDLTQTMNAQHALGIDLDGQLGRELFSVVDFTTQPRASNRGNAEASINLVPGRADQLSDMQMTFDARKGQWLLSDDNGTPLDVGRARIELDGAVIDITGIPEDGDTISLNRIPGEASRMSFLLTRAEEFAAASTATIYPDTQNAGSAIMTFARDVAPGSGTPSLGEVLSNNLSPVASQEFLRGGVVGSIPRGTKEITLASLATQTTASVSAQVDADIRSISVTVGGTVNSFSLDPSEAGRTAWKTGEEIADYLSMGVLRSNDDKTLKELGITVSGSESGLAFASVGVPDFTLLSATSSSGVELGTEITRGQAASDIRVFTREGRQIAGPPLQASEVAGLLTVENGFAEGAEYRSDYNTVNGSSNYRGMSVTQRMSGATALTSGLYSSEVSLAGLRGTNVDTVSETTSANGTKGQTITLQMDTEATGSVSIPPGVDAAYVAEKANEAFAAVGVSVEAQTAVSLSLSAGSTANSGEVQFTMSGKNQTPLTISAQINDGDMSRLVEAVNSRSSDTGVTAQLSLSGSAVTLVQADGFDLSLDNISSGDLAFEASALDQSFKPLSLDADDNTSMPFEGALRFSGTVSFISGSGFTVATTATDSADSVEPSFVADVDPMIGGLVERVFDNGGTQATLSYGLDNRIDGVSRNIDGTLVHAPSSGFATELTMSDGTVFSAEVAASELANGSADGAAVAQITVKHLRADASVPSLKGAEFSYANIPPIGASARFKLAGAEYTLTRVDDGNTARLTPLDFNITGPEDGRIVPHLTETDTGYSLSLTVADGHLSGMGPKPVSNSEAGVFGFADTDSTASVQGRSVDVAELASRDYTISVNVNGVSETITFTKDDDGLGEPSYETGSLISVAIEEGALSSSLTLTSDETGSASIQIKPSADAALLGFKVAAAELSVEGGKLLARSTNDLALDIRAGGTSVAGSYLHLTDIPDEELIVVLGDEGAKRVSAAYDIGAPIADVDREPESFRVEMMDEATGRTELFDVATGASIATRFSNGYARFNVSGKSVALSGFAETGDNFELVTGQRSPGDARNMDELLSFGQQKSGSRSFQDNFRSIAAGIGATLNASRLTLSSNEAVRDAAVASESELSGVNLDEEAAKLMSQQQAYQAAARILQTALEMFETLIRIA</sequence>
<comment type="similarity">
    <text evidence="3">Belongs to the flagella basal body rod proteins family.</text>
</comment>
<accession>M9RQ68</accession>
<feature type="domain" description="Flagellar hook-associated protein FlgK helical" evidence="9">
    <location>
        <begin position="97"/>
        <end position="324"/>
    </location>
</feature>
<dbReference type="Pfam" id="PF00460">
    <property type="entry name" value="Flg_bb_rod"/>
    <property type="match status" value="1"/>
</dbReference>
<evidence type="ECO:0000259" key="9">
    <source>
        <dbReference type="Pfam" id="PF22638"/>
    </source>
</evidence>
<feature type="domain" description="Flagellar basal-body/hook protein C-terminal" evidence="8">
    <location>
        <begin position="1395"/>
        <end position="1435"/>
    </location>
</feature>
<name>M9RQ68_9RHOB</name>
<dbReference type="PANTHER" id="PTHR30033:SF2">
    <property type="entry name" value="FLAGELLAR HOOK PROTEIN"/>
    <property type="match status" value="1"/>
</dbReference>
<evidence type="ECO:0000256" key="5">
    <source>
        <dbReference type="ARBA" id="ARBA00022525"/>
    </source>
</evidence>
<dbReference type="GO" id="GO:0044780">
    <property type="term" value="P:bacterial-type flagellum assembly"/>
    <property type="evidence" value="ECO:0007669"/>
    <property type="project" value="InterPro"/>
</dbReference>
<keyword evidence="10" id="KW-0614">Plasmid</keyword>
<dbReference type="Pfam" id="PF22638">
    <property type="entry name" value="FlgK_D1"/>
    <property type="match status" value="1"/>
</dbReference>
<dbReference type="NCBIfam" id="TIGR02492">
    <property type="entry name" value="flgK_ends"/>
    <property type="match status" value="1"/>
</dbReference>
<dbReference type="GO" id="GO:0009424">
    <property type="term" value="C:bacterial-type flagellum hook"/>
    <property type="evidence" value="ECO:0007669"/>
    <property type="project" value="InterPro"/>
</dbReference>
<dbReference type="GO" id="GO:0005198">
    <property type="term" value="F:structural molecule activity"/>
    <property type="evidence" value="ECO:0007669"/>
    <property type="project" value="InterPro"/>
</dbReference>
<evidence type="ECO:0000256" key="4">
    <source>
        <dbReference type="ARBA" id="ARBA00016244"/>
    </source>
</evidence>
<dbReference type="Pfam" id="PF06429">
    <property type="entry name" value="Flg_bbr_C"/>
    <property type="match status" value="1"/>
</dbReference>
<dbReference type="SUPFAM" id="SSF64518">
    <property type="entry name" value="Phase 1 flagellin"/>
    <property type="match status" value="1"/>
</dbReference>
<evidence type="ECO:0000259" key="7">
    <source>
        <dbReference type="Pfam" id="PF00460"/>
    </source>
</evidence>
<dbReference type="GO" id="GO:0005576">
    <property type="term" value="C:extracellular region"/>
    <property type="evidence" value="ECO:0007669"/>
    <property type="project" value="UniProtKB-SubCell"/>
</dbReference>
<dbReference type="PANTHER" id="PTHR30033">
    <property type="entry name" value="FLAGELLAR HOOK-ASSOCIATED PROTEIN 1"/>
    <property type="match status" value="1"/>
</dbReference>
<dbReference type="EMBL" id="CP003743">
    <property type="protein sequence ID" value="AGI74774.1"/>
    <property type="molecule type" value="Genomic_DNA"/>
</dbReference>
<evidence type="ECO:0000256" key="6">
    <source>
        <dbReference type="ARBA" id="ARBA00023143"/>
    </source>
</evidence>
<dbReference type="InterPro" id="IPR053927">
    <property type="entry name" value="FlgK_helical"/>
</dbReference>
<dbReference type="HOGENOM" id="CLU_258767_0_0_5"/>
<dbReference type="GO" id="GO:0009425">
    <property type="term" value="C:bacterial-type flagellum basal body"/>
    <property type="evidence" value="ECO:0007669"/>
    <property type="project" value="UniProtKB-SubCell"/>
</dbReference>
<organism evidence="10 11">
    <name type="scientific">Octadecabacter arcticus 238</name>
    <dbReference type="NCBI Taxonomy" id="391616"/>
    <lineage>
        <taxon>Bacteria</taxon>
        <taxon>Pseudomonadati</taxon>
        <taxon>Pseudomonadota</taxon>
        <taxon>Alphaproteobacteria</taxon>
        <taxon>Rhodobacterales</taxon>
        <taxon>Roseobacteraceae</taxon>
        <taxon>Octadecabacter</taxon>
    </lineage>
</organism>
<evidence type="ECO:0000256" key="3">
    <source>
        <dbReference type="ARBA" id="ARBA00009677"/>
    </source>
</evidence>
<protein>
    <recommendedName>
        <fullName evidence="4">Flagellar hook-associated protein 1</fullName>
    </recommendedName>
</protein>
<feature type="domain" description="Flagellar basal body rod protein N-terminal" evidence="7">
    <location>
        <begin position="5"/>
        <end position="35"/>
    </location>
</feature>
<reference evidence="10 11" key="1">
    <citation type="journal article" date="2013" name="PLoS ONE">
        <title>Poles Apart: Arctic and Antarctic Octadecabacter strains Share High Genome Plasticity and a New Type of Xanthorhodopsin.</title>
        <authorList>
            <person name="Vollmers J."/>
            <person name="Voget S."/>
            <person name="Dietrich S."/>
            <person name="Gollnow K."/>
            <person name="Smits M."/>
            <person name="Meyer K."/>
            <person name="Brinkhoff T."/>
            <person name="Simon M."/>
            <person name="Daniel R."/>
        </authorList>
    </citation>
    <scope>NUCLEOTIDE SEQUENCE [LARGE SCALE GENOMIC DNA]</scope>
    <source>
        <strain evidence="10 11">238</strain>
        <plasmid evidence="11">Plasmid pOA238_118</plasmid>
    </source>
</reference>
<proteinExistence type="inferred from homology"/>
<evidence type="ECO:0000313" key="11">
    <source>
        <dbReference type="Proteomes" id="UP000004688"/>
    </source>
</evidence>
<evidence type="ECO:0000313" key="10">
    <source>
        <dbReference type="EMBL" id="AGI74774.1"/>
    </source>
</evidence>
<dbReference type="InterPro" id="IPR002371">
    <property type="entry name" value="FlgK"/>
</dbReference>
<evidence type="ECO:0000259" key="8">
    <source>
        <dbReference type="Pfam" id="PF06429"/>
    </source>
</evidence>
<dbReference type="InterPro" id="IPR010930">
    <property type="entry name" value="Flg_bb/hook_C_dom"/>
</dbReference>
<dbReference type="InterPro" id="IPR001444">
    <property type="entry name" value="Flag_bb_rod_N"/>
</dbReference>
<dbReference type="OrthoDB" id="7181295at2"/>
<geneLocation type="plasmid" evidence="10 11">
    <name>pOA238_118</name>
</geneLocation>
<dbReference type="KEGG" id="oar:OA238_118p0760"/>
<keyword evidence="6" id="KW-0975">Bacterial flagellum</keyword>
<gene>
    <name evidence="10" type="ORF">OA238_118p0760</name>
</gene>
<keyword evidence="11" id="KW-1185">Reference proteome</keyword>
<dbReference type="RefSeq" id="WP_015497682.1">
    <property type="nucleotide sequence ID" value="NC_020909.1"/>
</dbReference>
<evidence type="ECO:0000256" key="1">
    <source>
        <dbReference type="ARBA" id="ARBA00004117"/>
    </source>
</evidence>
<dbReference type="Proteomes" id="UP000004688">
    <property type="component" value="Plasmid pOA238_118"/>
</dbReference>